<dbReference type="Pfam" id="PF05127">
    <property type="entry name" value="NAT10_TcmA_helicase"/>
    <property type="match status" value="1"/>
</dbReference>
<feature type="region of interest" description="Disordered" evidence="12">
    <location>
        <begin position="1090"/>
        <end position="1141"/>
    </location>
</feature>
<keyword evidence="4 11" id="KW-0819">tRNA processing</keyword>
<evidence type="ECO:0000256" key="9">
    <source>
        <dbReference type="ARBA" id="ARBA00052133"/>
    </source>
</evidence>
<comment type="caution">
    <text evidence="15">The sequence shown here is derived from an EMBL/GenBank/DDBJ whole genome shotgun (WGS) entry which is preliminary data.</text>
</comment>
<feature type="compositionally biased region" description="Basic and acidic residues" evidence="12">
    <location>
        <begin position="1104"/>
        <end position="1119"/>
    </location>
</feature>
<keyword evidence="6 11" id="KW-0067">ATP-binding</keyword>
<protein>
    <recommendedName>
        <fullName evidence="10 11">RNA cytidine acetyltransferase</fullName>
        <ecNumber evidence="11">2.3.1.-</ecNumber>
    </recommendedName>
    <alternativeName>
        <fullName evidence="11">18S rRNA cytosine acetyltransferase</fullName>
    </alternativeName>
</protein>
<reference evidence="15 16" key="1">
    <citation type="journal article" date="2024" name="Science">
        <title>Giant polyketide synthase enzymes in the biosynthesis of giant marine polyether toxins.</title>
        <authorList>
            <person name="Fallon T.R."/>
            <person name="Shende V.V."/>
            <person name="Wierzbicki I.H."/>
            <person name="Pendleton A.L."/>
            <person name="Watervoot N.F."/>
            <person name="Auber R.P."/>
            <person name="Gonzalez D.J."/>
            <person name="Wisecaver J.H."/>
            <person name="Moore B.S."/>
        </authorList>
    </citation>
    <scope>NUCLEOTIDE SEQUENCE [LARGE SCALE GENOMIC DNA]</scope>
    <source>
        <strain evidence="15 16">12B1</strain>
    </source>
</reference>
<dbReference type="InterPro" id="IPR032672">
    <property type="entry name" value="TmcA/NAT10/Kre33"/>
</dbReference>
<feature type="binding site" evidence="11">
    <location>
        <position position="571"/>
    </location>
    <ligand>
        <name>ATP</name>
        <dbReference type="ChEBI" id="CHEBI:30616"/>
    </ligand>
</feature>
<dbReference type="Pfam" id="PF13725">
    <property type="entry name" value="tRNA_bind_2"/>
    <property type="match status" value="1"/>
</dbReference>
<gene>
    <name evidence="14" type="ORF">AB1Y20_019419</name>
    <name evidence="15" type="ORF">AB1Y20_019428</name>
</gene>
<dbReference type="InterPro" id="IPR027417">
    <property type="entry name" value="P-loop_NTPase"/>
</dbReference>
<evidence type="ECO:0000256" key="5">
    <source>
        <dbReference type="ARBA" id="ARBA00022741"/>
    </source>
</evidence>
<evidence type="ECO:0000256" key="7">
    <source>
        <dbReference type="ARBA" id="ARBA00023242"/>
    </source>
</evidence>
<dbReference type="InterPro" id="IPR007807">
    <property type="entry name" value="TcmA/NAT10_helicase"/>
</dbReference>
<dbReference type="InterPro" id="IPR027992">
    <property type="entry name" value="tRNA_bind_dom"/>
</dbReference>
<keyword evidence="3 11" id="KW-0808">Transferase</keyword>
<evidence type="ECO:0000259" key="13">
    <source>
        <dbReference type="PROSITE" id="PS51186"/>
    </source>
</evidence>
<dbReference type="PANTHER" id="PTHR10925">
    <property type="entry name" value="N-ACETYLTRANSFERASE 10"/>
    <property type="match status" value="1"/>
</dbReference>
<dbReference type="InterPro" id="IPR000182">
    <property type="entry name" value="GNAT_dom"/>
</dbReference>
<organism evidence="15 16">
    <name type="scientific">Prymnesium parvum</name>
    <name type="common">Toxic golden alga</name>
    <dbReference type="NCBI Taxonomy" id="97485"/>
    <lineage>
        <taxon>Eukaryota</taxon>
        <taxon>Haptista</taxon>
        <taxon>Haptophyta</taxon>
        <taxon>Prymnesiophyceae</taxon>
        <taxon>Prymnesiales</taxon>
        <taxon>Prymnesiaceae</taxon>
        <taxon>Prymnesium</taxon>
    </lineage>
</organism>
<keyword evidence="16" id="KW-1185">Reference proteome</keyword>
<keyword evidence="7 11" id="KW-0539">Nucleus</keyword>
<dbReference type="PANTHER" id="PTHR10925:SF5">
    <property type="entry name" value="RNA CYTIDINE ACETYLTRANSFERASE"/>
    <property type="match status" value="1"/>
</dbReference>
<comment type="catalytic activity">
    <reaction evidence="11">
        <text>a cytidine in tRNA + acetyl-CoA + ATP + H2O = an N(4)-acetylcytidine in tRNA + ADP + phosphate + CoA + H(+)</text>
        <dbReference type="Rhea" id="RHEA:53876"/>
        <dbReference type="Rhea" id="RHEA-COMP:13670"/>
        <dbReference type="Rhea" id="RHEA-COMP:13671"/>
        <dbReference type="ChEBI" id="CHEBI:15377"/>
        <dbReference type="ChEBI" id="CHEBI:15378"/>
        <dbReference type="ChEBI" id="CHEBI:30616"/>
        <dbReference type="ChEBI" id="CHEBI:43474"/>
        <dbReference type="ChEBI" id="CHEBI:57287"/>
        <dbReference type="ChEBI" id="CHEBI:57288"/>
        <dbReference type="ChEBI" id="CHEBI:74900"/>
        <dbReference type="ChEBI" id="CHEBI:82748"/>
        <dbReference type="ChEBI" id="CHEBI:456216"/>
    </reaction>
</comment>
<dbReference type="GO" id="GO:0005524">
    <property type="term" value="F:ATP binding"/>
    <property type="evidence" value="ECO:0007669"/>
    <property type="project" value="UniProtKB-UniRule"/>
</dbReference>
<dbReference type="EMBL" id="JBGBPQ010000005">
    <property type="protein sequence ID" value="KAL1524526.1"/>
    <property type="molecule type" value="Genomic_DNA"/>
</dbReference>
<dbReference type="Proteomes" id="UP001515480">
    <property type="component" value="Unassembled WGS sequence"/>
</dbReference>
<feature type="binding site" evidence="11">
    <location>
        <begin position="730"/>
        <end position="732"/>
    </location>
    <ligand>
        <name>acetyl-CoA</name>
        <dbReference type="ChEBI" id="CHEBI:57288"/>
    </ligand>
</feature>
<dbReference type="AlphaFoldDB" id="A0AB34JV11"/>
<feature type="domain" description="N-acetyltransferase" evidence="13">
    <location>
        <begin position="659"/>
        <end position="793"/>
    </location>
</feature>
<evidence type="ECO:0000256" key="6">
    <source>
        <dbReference type="ARBA" id="ARBA00022840"/>
    </source>
</evidence>
<feature type="binding site" evidence="11">
    <location>
        <position position="826"/>
    </location>
    <ligand>
        <name>acetyl-CoA</name>
        <dbReference type="ChEBI" id="CHEBI:57288"/>
    </ligand>
</feature>
<dbReference type="GO" id="GO:0051391">
    <property type="term" value="P:tRNA acetylation"/>
    <property type="evidence" value="ECO:0007669"/>
    <property type="project" value="UniProtKB-UniRule"/>
</dbReference>
<comment type="function">
    <text evidence="11">RNA cytidine acetyltransferase with specificity toward both 18S rRNA and tRNAs. Catalyzes the formation of N(4)-acetylcytidine (ac4C) in 18S rRNA. Required for early nucleolar cleavages of precursor rRNA at sites A0, A1 and A2 during 18S rRNA synthesis. Catalyzes the formation of ac4C in serine and leucine tRNAs. Requires a tRNA-binding adapter protein for full tRNA acetyltransferase activity but not for 18S rRNA acetylation.</text>
</comment>
<dbReference type="Gene3D" id="3.40.50.11040">
    <property type="match status" value="1"/>
</dbReference>
<evidence type="ECO:0000256" key="10">
    <source>
        <dbReference type="ARBA" id="ARBA00068357"/>
    </source>
</evidence>
<evidence type="ECO:0000256" key="3">
    <source>
        <dbReference type="ARBA" id="ARBA00022679"/>
    </source>
</evidence>
<dbReference type="Gene3D" id="3.40.50.300">
    <property type="entry name" value="P-loop containing nucleotide triphosphate hydrolases"/>
    <property type="match status" value="1"/>
</dbReference>
<dbReference type="Pfam" id="PF08351">
    <property type="entry name" value="TmcA_N"/>
    <property type="match status" value="1"/>
</dbReference>
<evidence type="ECO:0000313" key="15">
    <source>
        <dbReference type="EMBL" id="KAL1524536.1"/>
    </source>
</evidence>
<keyword evidence="8 11" id="KW-0012">Acyltransferase</keyword>
<dbReference type="GO" id="GO:0000049">
    <property type="term" value="F:tRNA binding"/>
    <property type="evidence" value="ECO:0007669"/>
    <property type="project" value="TreeGrafter"/>
</dbReference>
<keyword evidence="2 11" id="KW-0698">rRNA processing</keyword>
<dbReference type="GO" id="GO:1904812">
    <property type="term" value="P:rRNA acetylation involved in maturation of SSU-rRNA"/>
    <property type="evidence" value="ECO:0007669"/>
    <property type="project" value="InterPro"/>
</dbReference>
<dbReference type="InterPro" id="IPR013562">
    <property type="entry name" value="TmcA/NAT10_N"/>
</dbReference>
<dbReference type="InterPro" id="IPR033688">
    <property type="entry name" value="NAT10"/>
</dbReference>
<feature type="region of interest" description="Disordered" evidence="12">
    <location>
        <begin position="761"/>
        <end position="785"/>
    </location>
</feature>
<evidence type="ECO:0000313" key="14">
    <source>
        <dbReference type="EMBL" id="KAL1524526.1"/>
    </source>
</evidence>
<dbReference type="GO" id="GO:0030686">
    <property type="term" value="C:90S preribosome"/>
    <property type="evidence" value="ECO:0007669"/>
    <property type="project" value="TreeGrafter"/>
</dbReference>
<dbReference type="GO" id="GO:1990883">
    <property type="term" value="F:18S rRNA cytidine N-acetyltransferase activity"/>
    <property type="evidence" value="ECO:0007669"/>
    <property type="project" value="TreeGrafter"/>
</dbReference>
<dbReference type="Pfam" id="PF13718">
    <property type="entry name" value="GNAT_acetyltr_2"/>
    <property type="match status" value="1"/>
</dbReference>
<comment type="subcellular location">
    <subcellularLocation>
        <location evidence="1 11">Nucleus</location>
        <location evidence="1 11">Nucleolus</location>
    </subcellularLocation>
</comment>
<keyword evidence="5 11" id="KW-0547">Nucleotide-binding</keyword>
<evidence type="ECO:0000256" key="4">
    <source>
        <dbReference type="ARBA" id="ARBA00022694"/>
    </source>
</evidence>
<evidence type="ECO:0000256" key="8">
    <source>
        <dbReference type="ARBA" id="ARBA00023315"/>
    </source>
</evidence>
<feature type="binding site" evidence="11">
    <location>
        <begin position="393"/>
        <end position="402"/>
    </location>
    <ligand>
        <name>ATP</name>
        <dbReference type="ChEBI" id="CHEBI:30616"/>
    </ligand>
</feature>
<dbReference type="FunFam" id="3.40.50.11040:FF:000002">
    <property type="entry name" value="RNA cytidine acetyltransferase"/>
    <property type="match status" value="1"/>
</dbReference>
<accession>A0AB34JV11</accession>
<sequence length="1141" mass="125245">MRPANAQNQPSIVLKTVDVDIPAPIAANVKADRDAHFAVSAFFCSATSTPVSLVSRPLSASPSVIRTSKLRDSLLHLLVRFATRSRAVDLRPHFLTHFSTVTVDARVRTLIENGVKLRHRSMFVIVGDAAREQVVNLHYMLSKAVVKARPSVLWCYKKELGFTSHRKKRMKQIKKMVQRGLLDPEKDDKFELFISSTEINYCYYKETHRVLGNTFGMLVLQDFEAVTPNVLARTIETVEGGGVVVLLLKSMSSLKQLYTMSMDAHARFRTEAHQDVQPRFNERFILSLAGCTSCLVLDDELNVLPISSHCKAIKPISLESESGDAPSALAISGVTGDSKELKELKASLQDTQPVGSIVSKVRTIDQAKAVLTFVEAAAEKTLRTTVALTAGRGRGKSAALGLSLAAAIAYGYANIFVTSPTPENLRTLFEFVLKGFDALGYKEHTDYVIIESANPDLRKAVVRINVYHAHRQTIQYIEPRDANLLSQAELLVIDEAAAIPMPQVKALLGPYLVFIASTVNGYEGTGRALSLKLIEQLRQRSAPAASVGAHAGAATETSRALREVSLSEPIRYAAGDQIEKWLHNVLCLDASNHVPQLTGLPHPSECELYWVDRDALFSYHSASEGFLQRMMALFVASHYKNTPNDLQLMSDAPAHQLFVLLGPVDVNATKLPDILAVIQVSLEGQVSKASVERAMSRGEAPSGDLIPWTMSQQFQESDFAALSGARVVRIAVHPDTQHMGYGSRAVQQLAHYYQGDLGASDTAKKSKHATPKGHEEAGEGLLGEHLTPRRELPPLLLTLSQRPAERLHWIGASFGLTESLYGFWHKNGFLPVYVRQTKNDITGEHTIIVLRSLDDPDGSLPTVATEGWVDQFAVDFRRRLTSLARLSLRDLPTSLALSLLDPKLQPQPHEMVAPSAEQLNYLMGPYDMKRLQTYARNLADHHLVMDLVPLLAGLCFTGKLVTNLSHVQAAILLGMGLQSKSIDDLEAELGLPASQLLALYNKAMRRLVASLRAVLDDEAGRSLPQVMDAEAATAHMTPINDNLRDELDDGAKESLRALKEQAAQKQQAWLSNESELARYSIKGSDADWQSALGSAKGGITPKEVSVKGEKRDYTPASKEKKGKKHGKATSDSGKRKRSDKA</sequence>
<evidence type="ECO:0000256" key="11">
    <source>
        <dbReference type="HAMAP-Rule" id="MF_03211"/>
    </source>
</evidence>
<dbReference type="SUPFAM" id="SSF52540">
    <property type="entry name" value="P-loop containing nucleoside triphosphate hydrolases"/>
    <property type="match status" value="1"/>
</dbReference>
<comment type="catalytic activity">
    <reaction evidence="9 11">
        <text>a cytidine in 18S rRNA + acetyl-CoA + ATP + H2O = an N(4)-acetylcytidine in 18S rRNA + ADP + phosphate + CoA + H(+)</text>
        <dbReference type="Rhea" id="RHEA:51424"/>
        <dbReference type="Rhea" id="RHEA-COMP:13575"/>
        <dbReference type="Rhea" id="RHEA-COMP:13576"/>
        <dbReference type="ChEBI" id="CHEBI:15377"/>
        <dbReference type="ChEBI" id="CHEBI:15378"/>
        <dbReference type="ChEBI" id="CHEBI:30616"/>
        <dbReference type="ChEBI" id="CHEBI:43474"/>
        <dbReference type="ChEBI" id="CHEBI:57287"/>
        <dbReference type="ChEBI" id="CHEBI:57288"/>
        <dbReference type="ChEBI" id="CHEBI:74900"/>
        <dbReference type="ChEBI" id="CHEBI:82748"/>
        <dbReference type="ChEBI" id="CHEBI:456216"/>
    </reaction>
</comment>
<dbReference type="EC" id="2.3.1.-" evidence="11"/>
<dbReference type="HAMAP" id="MF_03211">
    <property type="entry name" value="RNA_acetyltr_Nat10"/>
    <property type="match status" value="1"/>
</dbReference>
<dbReference type="PROSITE" id="PS51186">
    <property type="entry name" value="GNAT"/>
    <property type="match status" value="1"/>
</dbReference>
<feature type="binding site" evidence="11">
    <location>
        <begin position="737"/>
        <end position="743"/>
    </location>
    <ligand>
        <name>acetyl-CoA</name>
        <dbReference type="ChEBI" id="CHEBI:57288"/>
    </ligand>
</feature>
<dbReference type="GO" id="GO:0005730">
    <property type="term" value="C:nucleolus"/>
    <property type="evidence" value="ECO:0007669"/>
    <property type="project" value="UniProtKB-SubCell"/>
</dbReference>
<evidence type="ECO:0000313" key="16">
    <source>
        <dbReference type="Proteomes" id="UP001515480"/>
    </source>
</evidence>
<evidence type="ECO:0000256" key="2">
    <source>
        <dbReference type="ARBA" id="ARBA00022552"/>
    </source>
</evidence>
<comment type="similarity">
    <text evidence="11">Belongs to the RNA cytidine acetyltransferase family. NAT10 subfamily.</text>
</comment>
<name>A0AB34JV11_PRYPA</name>
<dbReference type="Gene3D" id="3.40.630.30">
    <property type="match status" value="1"/>
</dbReference>
<evidence type="ECO:0000256" key="1">
    <source>
        <dbReference type="ARBA" id="ARBA00004604"/>
    </source>
</evidence>
<dbReference type="EMBL" id="JBGBPQ010000005">
    <property type="protein sequence ID" value="KAL1524536.1"/>
    <property type="molecule type" value="Genomic_DNA"/>
</dbReference>
<evidence type="ECO:0000256" key="12">
    <source>
        <dbReference type="SAM" id="MobiDB-lite"/>
    </source>
</evidence>
<dbReference type="FunFam" id="3.40.50.300:FF:002218">
    <property type="entry name" value="tRNA(Met) cytidine acetyltransferase TmcA"/>
    <property type="match status" value="1"/>
</dbReference>
<proteinExistence type="inferred from homology"/>